<dbReference type="KEGG" id="tbk:HF295_04230"/>
<dbReference type="RefSeq" id="WP_312030933.1">
    <property type="nucleotide sequence ID" value="NZ_CP051151.1"/>
</dbReference>
<feature type="transmembrane region" description="Helical" evidence="1">
    <location>
        <begin position="78"/>
        <end position="95"/>
    </location>
</feature>
<keyword evidence="1" id="KW-0812">Transmembrane</keyword>
<feature type="transmembrane region" description="Helical" evidence="1">
    <location>
        <begin position="55"/>
        <end position="72"/>
    </location>
</feature>
<feature type="transmembrane region" description="Helical" evidence="1">
    <location>
        <begin position="30"/>
        <end position="48"/>
    </location>
</feature>
<name>A0A7L6N3S9_9MOLU</name>
<dbReference type="Gene3D" id="1.10.1760.20">
    <property type="match status" value="1"/>
</dbReference>
<feature type="transmembrane region" description="Helical" evidence="1">
    <location>
        <begin position="102"/>
        <end position="122"/>
    </location>
</feature>
<accession>A0A7L6N3S9</accession>
<evidence type="ECO:0000256" key="1">
    <source>
        <dbReference type="SAM" id="Phobius"/>
    </source>
</evidence>
<dbReference type="EMBL" id="CP051151">
    <property type="protein sequence ID" value="QLY40112.1"/>
    <property type="molecule type" value="Genomic_DNA"/>
</dbReference>
<dbReference type="InterPro" id="IPR014535">
    <property type="entry name" value="Hpre_diP_synt_I"/>
</dbReference>
<keyword evidence="1" id="KW-1133">Transmembrane helix</keyword>
<evidence type="ECO:0000313" key="3">
    <source>
        <dbReference type="Proteomes" id="UP000512167"/>
    </source>
</evidence>
<organism evidence="2 3">
    <name type="scientific">Hujiaoplasma nucleasis</name>
    <dbReference type="NCBI Taxonomy" id="2725268"/>
    <lineage>
        <taxon>Bacteria</taxon>
        <taxon>Bacillati</taxon>
        <taxon>Mycoplasmatota</taxon>
        <taxon>Mollicutes</taxon>
        <taxon>Candidatus Izemoplasmatales</taxon>
        <taxon>Hujiaoplasmataceae</taxon>
        <taxon>Hujiaoplasma</taxon>
    </lineage>
</organism>
<evidence type="ECO:0000313" key="2">
    <source>
        <dbReference type="EMBL" id="QLY40112.1"/>
    </source>
</evidence>
<keyword evidence="3" id="KW-1185">Reference proteome</keyword>
<feature type="transmembrane region" description="Helical" evidence="1">
    <location>
        <begin position="128"/>
        <end position="151"/>
    </location>
</feature>
<dbReference type="Pfam" id="PF07456">
    <property type="entry name" value="Hpre_diP_synt_I"/>
    <property type="match status" value="1"/>
</dbReference>
<dbReference type="Proteomes" id="UP000512167">
    <property type="component" value="Chromosome"/>
</dbReference>
<dbReference type="AlphaFoldDB" id="A0A7L6N3S9"/>
<protein>
    <submittedName>
        <fullName evidence="2">Gx transporter family protein</fullName>
    </submittedName>
</protein>
<proteinExistence type="predicted"/>
<sequence>MKTRKLVFLAIMIALAVVLSIVESMISVIFIPGVKLGLANVITLIILLTFSEKDAFIVVLARLLIVALTYSGLFSNSFWISLTGGIFAIVSMIIIKKFSFSIYGISVLGSTMHMVGQVLAAMTLADPALAVILPYLVMLSVPTGLLTAFLANKIIGSLTDQFTYFSK</sequence>
<keyword evidence="1" id="KW-0472">Membrane</keyword>
<dbReference type="InterPro" id="IPR010898">
    <property type="entry name" value="Hpre_diP_synth_I"/>
</dbReference>
<gene>
    <name evidence="2" type="ORF">HF295_04230</name>
</gene>
<reference evidence="2 3" key="1">
    <citation type="submission" date="2020-04" db="EMBL/GenBank/DDBJ databases">
        <authorList>
            <person name="Zheng R.K."/>
            <person name="Sun C.M."/>
        </authorList>
    </citation>
    <scope>NUCLEOTIDE SEQUENCE [LARGE SCALE GENOMIC DNA]</scope>
    <source>
        <strain evidence="3">zrk29</strain>
    </source>
</reference>
<dbReference type="PIRSF" id="PIRSF027391">
    <property type="entry name" value="Hpre_diP_synt_I"/>
    <property type="match status" value="1"/>
</dbReference>